<dbReference type="PRINTS" id="PR01004">
    <property type="entry name" value="FLGFLIJ"/>
</dbReference>
<keyword evidence="4" id="KW-0813">Transport</keyword>
<dbReference type="GO" id="GO:0015031">
    <property type="term" value="P:protein transport"/>
    <property type="evidence" value="ECO:0007669"/>
    <property type="project" value="UniProtKB-KW"/>
</dbReference>
<dbReference type="PIRSF" id="PIRSF019404">
    <property type="entry name" value="FliJ"/>
    <property type="match status" value="1"/>
</dbReference>
<proteinExistence type="inferred from homology"/>
<evidence type="ECO:0000256" key="10">
    <source>
        <dbReference type="ARBA" id="ARBA00023225"/>
    </source>
</evidence>
<keyword evidence="10" id="KW-1006">Bacterial flagellum protein export</keyword>
<keyword evidence="12" id="KW-0966">Cell projection</keyword>
<organism evidence="12 13">
    <name type="scientific">Thiohalobacter thiocyanaticus</name>
    <dbReference type="NCBI Taxonomy" id="585455"/>
    <lineage>
        <taxon>Bacteria</taxon>
        <taxon>Pseudomonadati</taxon>
        <taxon>Pseudomonadota</taxon>
        <taxon>Gammaproteobacteria</taxon>
        <taxon>Thiohalobacterales</taxon>
        <taxon>Thiohalobacteraceae</taxon>
        <taxon>Thiohalobacter</taxon>
    </lineage>
</organism>
<comment type="similarity">
    <text evidence="2">Belongs to the FliJ family.</text>
</comment>
<dbReference type="GO" id="GO:0003774">
    <property type="term" value="F:cytoskeletal motor activity"/>
    <property type="evidence" value="ECO:0007669"/>
    <property type="project" value="InterPro"/>
</dbReference>
<dbReference type="InterPro" id="IPR012823">
    <property type="entry name" value="Flagell_FliJ"/>
</dbReference>
<name>A0A1Z4VR35_9GAMM</name>
<dbReference type="GO" id="GO:0071973">
    <property type="term" value="P:bacterial-type flagellum-dependent cell motility"/>
    <property type="evidence" value="ECO:0007669"/>
    <property type="project" value="InterPro"/>
</dbReference>
<evidence type="ECO:0000313" key="13">
    <source>
        <dbReference type="Proteomes" id="UP000218765"/>
    </source>
</evidence>
<dbReference type="Proteomes" id="UP000218765">
    <property type="component" value="Chromosome"/>
</dbReference>
<keyword evidence="8" id="KW-0653">Protein transport</keyword>
<evidence type="ECO:0000256" key="2">
    <source>
        <dbReference type="ARBA" id="ARBA00010004"/>
    </source>
</evidence>
<reference evidence="12 13" key="1">
    <citation type="submission" date="2017-05" db="EMBL/GenBank/DDBJ databases">
        <title>Thiocyanate degradation by Thiohalobacter thiocyanaticus FOKN1.</title>
        <authorList>
            <person name="Oshiki M."/>
            <person name="Fukushima T."/>
            <person name="Kawano S."/>
            <person name="Nakagawa J."/>
        </authorList>
    </citation>
    <scope>NUCLEOTIDE SEQUENCE [LARGE SCALE GENOMIC DNA]</scope>
    <source>
        <strain evidence="12 13">FOKN1</strain>
    </source>
</reference>
<dbReference type="InterPro" id="IPR053716">
    <property type="entry name" value="Flag_assembly_chemotaxis_eff"/>
</dbReference>
<evidence type="ECO:0000256" key="11">
    <source>
        <dbReference type="SAM" id="MobiDB-lite"/>
    </source>
</evidence>
<evidence type="ECO:0000256" key="9">
    <source>
        <dbReference type="ARBA" id="ARBA00023136"/>
    </source>
</evidence>
<feature type="region of interest" description="Disordered" evidence="11">
    <location>
        <begin position="114"/>
        <end position="151"/>
    </location>
</feature>
<evidence type="ECO:0000256" key="7">
    <source>
        <dbReference type="ARBA" id="ARBA00022795"/>
    </source>
</evidence>
<keyword evidence="7" id="KW-1005">Bacterial flagellum biogenesis</keyword>
<dbReference type="GO" id="GO:0009288">
    <property type="term" value="C:bacterial-type flagellum"/>
    <property type="evidence" value="ECO:0007669"/>
    <property type="project" value="InterPro"/>
</dbReference>
<keyword evidence="6" id="KW-0145">Chemotaxis</keyword>
<dbReference type="Gene3D" id="1.10.287.1700">
    <property type="match status" value="1"/>
</dbReference>
<dbReference type="GO" id="GO:0006935">
    <property type="term" value="P:chemotaxis"/>
    <property type="evidence" value="ECO:0007669"/>
    <property type="project" value="UniProtKB-KW"/>
</dbReference>
<keyword evidence="12" id="KW-0969">Cilium</keyword>
<evidence type="ECO:0000256" key="5">
    <source>
        <dbReference type="ARBA" id="ARBA00022475"/>
    </source>
</evidence>
<evidence type="ECO:0000256" key="6">
    <source>
        <dbReference type="ARBA" id="ARBA00022500"/>
    </source>
</evidence>
<dbReference type="InterPro" id="IPR018006">
    <property type="entry name" value="Flag_FliJ_proteobac"/>
</dbReference>
<feature type="compositionally biased region" description="Basic and acidic residues" evidence="11">
    <location>
        <begin position="114"/>
        <end position="132"/>
    </location>
</feature>
<evidence type="ECO:0000256" key="4">
    <source>
        <dbReference type="ARBA" id="ARBA00022448"/>
    </source>
</evidence>
<evidence type="ECO:0000256" key="8">
    <source>
        <dbReference type="ARBA" id="ARBA00022927"/>
    </source>
</evidence>
<keyword evidence="9" id="KW-0472">Membrane</keyword>
<keyword evidence="13" id="KW-1185">Reference proteome</keyword>
<dbReference type="GO" id="GO:0005886">
    <property type="term" value="C:plasma membrane"/>
    <property type="evidence" value="ECO:0007669"/>
    <property type="project" value="UniProtKB-SubCell"/>
</dbReference>
<sequence length="151" mass="18256">MTRSKRIQPVVDVAERREQEQARRLGAAQRELEQQRQQLDQLILYRDEYARQFEHSGNTGLSVARLQDYRVFLSRLNLAIDQQRERIARSQQACEEQRRHWLASRTRAQALDKVADRYREEEHQARERRAQSESDEFALQRHQRNKDRDRS</sequence>
<evidence type="ECO:0000256" key="1">
    <source>
        <dbReference type="ARBA" id="ARBA00004413"/>
    </source>
</evidence>
<dbReference type="EMBL" id="AP018052">
    <property type="protein sequence ID" value="BAZ93872.1"/>
    <property type="molecule type" value="Genomic_DNA"/>
</dbReference>
<dbReference type="Pfam" id="PF02050">
    <property type="entry name" value="FliJ"/>
    <property type="match status" value="1"/>
</dbReference>
<keyword evidence="12" id="KW-0282">Flagellum</keyword>
<dbReference type="PANTHER" id="PTHR38786">
    <property type="entry name" value="FLAGELLAR FLIJ PROTEIN"/>
    <property type="match status" value="1"/>
</dbReference>
<dbReference type="GO" id="GO:0044781">
    <property type="term" value="P:bacterial-type flagellum organization"/>
    <property type="evidence" value="ECO:0007669"/>
    <property type="project" value="UniProtKB-KW"/>
</dbReference>
<dbReference type="RefSeq" id="WP_096366024.1">
    <property type="nucleotide sequence ID" value="NZ_AP018052.1"/>
</dbReference>
<dbReference type="AlphaFoldDB" id="A0A1Z4VR35"/>
<dbReference type="NCBIfam" id="TIGR02473">
    <property type="entry name" value="flagell_FliJ"/>
    <property type="match status" value="1"/>
</dbReference>
<dbReference type="InterPro" id="IPR052570">
    <property type="entry name" value="FliJ"/>
</dbReference>
<comment type="subcellular location">
    <subcellularLocation>
        <location evidence="1">Cell membrane</location>
        <topology evidence="1">Peripheral membrane protein</topology>
        <orientation evidence="1">Cytoplasmic side</orientation>
    </subcellularLocation>
</comment>
<keyword evidence="5" id="KW-1003">Cell membrane</keyword>
<evidence type="ECO:0000313" key="12">
    <source>
        <dbReference type="EMBL" id="BAZ93872.1"/>
    </source>
</evidence>
<protein>
    <recommendedName>
        <fullName evidence="3">Flagellar FliJ protein</fullName>
    </recommendedName>
</protein>
<gene>
    <name evidence="12" type="ORF">FOKN1_1476</name>
</gene>
<dbReference type="OrthoDB" id="7063681at2"/>
<evidence type="ECO:0000256" key="3">
    <source>
        <dbReference type="ARBA" id="ARBA00020392"/>
    </source>
</evidence>
<accession>A0A1Z4VR35</accession>
<dbReference type="PANTHER" id="PTHR38786:SF1">
    <property type="entry name" value="FLAGELLAR FLIJ PROTEIN"/>
    <property type="match status" value="1"/>
</dbReference>
<dbReference type="KEGG" id="ttc:FOKN1_1476"/>